<feature type="region of interest" description="Disordered" evidence="1">
    <location>
        <begin position="51"/>
        <end position="75"/>
    </location>
</feature>
<comment type="caution">
    <text evidence="2">The sequence shown here is derived from an EMBL/GenBank/DDBJ whole genome shotgun (WGS) entry which is preliminary data.</text>
</comment>
<evidence type="ECO:0000256" key="1">
    <source>
        <dbReference type="SAM" id="MobiDB-lite"/>
    </source>
</evidence>
<organism evidence="2 3">
    <name type="scientific">Streptomyces longisporus</name>
    <dbReference type="NCBI Taxonomy" id="1948"/>
    <lineage>
        <taxon>Bacteria</taxon>
        <taxon>Bacillati</taxon>
        <taxon>Actinomycetota</taxon>
        <taxon>Actinomycetes</taxon>
        <taxon>Kitasatosporales</taxon>
        <taxon>Streptomycetaceae</taxon>
        <taxon>Streptomyces</taxon>
    </lineage>
</organism>
<feature type="region of interest" description="Disordered" evidence="1">
    <location>
        <begin position="1"/>
        <end position="24"/>
    </location>
</feature>
<proteinExistence type="predicted"/>
<reference evidence="2 3" key="1">
    <citation type="journal article" date="2019" name="Int. J. Syst. Evol. Microbiol.">
        <title>The Global Catalogue of Microorganisms (GCM) 10K type strain sequencing project: providing services to taxonomists for standard genome sequencing and annotation.</title>
        <authorList>
            <consortium name="The Broad Institute Genomics Platform"/>
            <consortium name="The Broad Institute Genome Sequencing Center for Infectious Disease"/>
            <person name="Wu L."/>
            <person name="Ma J."/>
        </authorList>
    </citation>
    <scope>NUCLEOTIDE SEQUENCE [LARGE SCALE GENOMIC DNA]</scope>
    <source>
        <strain evidence="2 3">JCM 4395</strain>
    </source>
</reference>
<protein>
    <submittedName>
        <fullName evidence="2">Uncharacterized protein</fullName>
    </submittedName>
</protein>
<evidence type="ECO:0000313" key="3">
    <source>
        <dbReference type="Proteomes" id="UP001501777"/>
    </source>
</evidence>
<keyword evidence="3" id="KW-1185">Reference proteome</keyword>
<dbReference type="Proteomes" id="UP001501777">
    <property type="component" value="Unassembled WGS sequence"/>
</dbReference>
<dbReference type="EMBL" id="BAAASG010000028">
    <property type="protein sequence ID" value="GAA2520943.1"/>
    <property type="molecule type" value="Genomic_DNA"/>
</dbReference>
<name>A0ABN3NFS1_STRLO</name>
<sequence>MPYSPSGRDGEGDAAKAGTAAPSTTVVAASTAALRRTTFMIGGCLSLRERAARDDPGGSAPYASTVPRADGCRRT</sequence>
<accession>A0ABN3NFS1</accession>
<gene>
    <name evidence="2" type="ORF">GCM10010276_84460</name>
</gene>
<evidence type="ECO:0000313" key="2">
    <source>
        <dbReference type="EMBL" id="GAA2520943.1"/>
    </source>
</evidence>